<organism evidence="2 3">
    <name type="scientific">Pseudopedobacter saltans</name>
    <dbReference type="NCBI Taxonomy" id="151895"/>
    <lineage>
        <taxon>Bacteria</taxon>
        <taxon>Pseudomonadati</taxon>
        <taxon>Bacteroidota</taxon>
        <taxon>Sphingobacteriia</taxon>
        <taxon>Sphingobacteriales</taxon>
        <taxon>Sphingobacteriaceae</taxon>
        <taxon>Pseudopedobacter</taxon>
    </lineage>
</organism>
<evidence type="ECO:0000313" key="2">
    <source>
        <dbReference type="EMBL" id="PZP42972.1"/>
    </source>
</evidence>
<dbReference type="Gene3D" id="1.25.40.10">
    <property type="entry name" value="Tetratricopeptide repeat domain"/>
    <property type="match status" value="1"/>
</dbReference>
<dbReference type="PROSITE" id="PS51257">
    <property type="entry name" value="PROKAR_LIPOPROTEIN"/>
    <property type="match status" value="1"/>
</dbReference>
<dbReference type="InterPro" id="IPR011990">
    <property type="entry name" value="TPR-like_helical_dom_sf"/>
</dbReference>
<dbReference type="Pfam" id="PF13181">
    <property type="entry name" value="TPR_8"/>
    <property type="match status" value="1"/>
</dbReference>
<accession>A0A2W5GI80</accession>
<sequence>MKRVYSWASLFVITGFAFQSCQNNQPIVEKYFVDSLQSVYTSDSLLASNEQNRIFWGNRINPHNPSNINELQYAYTFINRFKLQGNIQDLDSAIMIMKKVDTTFAHTLSGPLLSLVSASIMHHRFSEADSFYLKACKIGIKEYQRTALGFDVDFELGYYKQAAIYLKSMRGVKDYNYFFRRSKMDHLNGNTDSALSSMEQAVSLAGKSPILQNLSWSMLGDLQVHQGDLEDAANSLKQAIRVNPGDMHSILQLGWIALMQNKDTAIVNKLFQIAINRNHLPDPYYKLYQMAQWEHNSTNAKKYAQQFEQKAALPAYESMYSKYLIELYATILNQPQRAEEMAFAELKNRATPETYAWYAYSLLCNHQKEKVYQIFQQYVAGKPIEGIELYYIGKVLKSVNHGLDAEKCFEAAMQNKYDLSPYMIEDMEKMKK</sequence>
<protein>
    <submittedName>
        <fullName evidence="2">Uncharacterized protein</fullName>
    </submittedName>
</protein>
<evidence type="ECO:0000256" key="1">
    <source>
        <dbReference type="PROSITE-ProRule" id="PRU00339"/>
    </source>
</evidence>
<dbReference type="AlphaFoldDB" id="A0A2W5GI80"/>
<keyword evidence="1" id="KW-0802">TPR repeat</keyword>
<dbReference type="Proteomes" id="UP000249645">
    <property type="component" value="Unassembled WGS sequence"/>
</dbReference>
<dbReference type="PROSITE" id="PS50005">
    <property type="entry name" value="TPR"/>
    <property type="match status" value="1"/>
</dbReference>
<feature type="repeat" description="TPR" evidence="1">
    <location>
        <begin position="213"/>
        <end position="246"/>
    </location>
</feature>
<evidence type="ECO:0000313" key="3">
    <source>
        <dbReference type="Proteomes" id="UP000249645"/>
    </source>
</evidence>
<gene>
    <name evidence="2" type="ORF">DI598_16280</name>
</gene>
<reference evidence="2 3" key="1">
    <citation type="submission" date="2017-11" db="EMBL/GenBank/DDBJ databases">
        <title>Infants hospitalized years apart are colonized by the same room-sourced microbial strains.</title>
        <authorList>
            <person name="Brooks B."/>
            <person name="Olm M.R."/>
            <person name="Firek B.A."/>
            <person name="Baker R."/>
            <person name="Thomas B.C."/>
            <person name="Morowitz M.J."/>
            <person name="Banfield J.F."/>
        </authorList>
    </citation>
    <scope>NUCLEOTIDE SEQUENCE [LARGE SCALE GENOMIC DNA]</scope>
    <source>
        <strain evidence="2">S2_009_000_R2_76</strain>
    </source>
</reference>
<dbReference type="InterPro" id="IPR019734">
    <property type="entry name" value="TPR_rpt"/>
</dbReference>
<dbReference type="SUPFAM" id="SSF48452">
    <property type="entry name" value="TPR-like"/>
    <property type="match status" value="2"/>
</dbReference>
<proteinExistence type="predicted"/>
<name>A0A2W5GI80_9SPHI</name>
<dbReference type="EMBL" id="QFOI01000397">
    <property type="protein sequence ID" value="PZP42972.1"/>
    <property type="molecule type" value="Genomic_DNA"/>
</dbReference>
<comment type="caution">
    <text evidence="2">The sequence shown here is derived from an EMBL/GenBank/DDBJ whole genome shotgun (WGS) entry which is preliminary data.</text>
</comment>